<gene>
    <name evidence="1" type="ORF">DWU98_09320</name>
</gene>
<dbReference type="EMBL" id="QRBE01000004">
    <property type="protein sequence ID" value="RDS82227.1"/>
    <property type="molecule type" value="Genomic_DNA"/>
</dbReference>
<organism evidence="1 2">
    <name type="scientific">Dyella monticola</name>
    <dbReference type="NCBI Taxonomy" id="1927958"/>
    <lineage>
        <taxon>Bacteria</taxon>
        <taxon>Pseudomonadati</taxon>
        <taxon>Pseudomonadota</taxon>
        <taxon>Gammaproteobacteria</taxon>
        <taxon>Lysobacterales</taxon>
        <taxon>Rhodanobacteraceae</taxon>
        <taxon>Dyella</taxon>
    </lineage>
</organism>
<keyword evidence="2" id="KW-1185">Reference proteome</keyword>
<name>A0A370X1T3_9GAMM</name>
<sequence length="111" mass="12865">MTTQTPPFPLFNLDDLKEAKRTGTPYTFRFNTNDHEALGLLQWQVNNGWDQLLESYVAGRSYATRLQLDHPFYEASTVVDYIHVYREHGFGCITGTWFGNQRDNTTPTETE</sequence>
<protein>
    <submittedName>
        <fullName evidence="1">Uncharacterized protein</fullName>
    </submittedName>
</protein>
<reference evidence="1 2" key="1">
    <citation type="submission" date="2018-07" db="EMBL/GenBank/DDBJ databases">
        <title>Dyella monticola sp. nov. and Dyella psychrodurans sp. nov. isolated from monsoon evergreen broad-leaved forest soil of Dinghu Mountain, China.</title>
        <authorList>
            <person name="Gao Z."/>
            <person name="Qiu L."/>
        </authorList>
    </citation>
    <scope>NUCLEOTIDE SEQUENCE [LARGE SCALE GENOMIC DNA]</scope>
    <source>
        <strain evidence="1 2">4G-K06</strain>
    </source>
</reference>
<accession>A0A370X1T3</accession>
<evidence type="ECO:0000313" key="1">
    <source>
        <dbReference type="EMBL" id="RDS82227.1"/>
    </source>
</evidence>
<dbReference type="AlphaFoldDB" id="A0A370X1T3"/>
<comment type="caution">
    <text evidence="1">The sequence shown here is derived from an EMBL/GenBank/DDBJ whole genome shotgun (WGS) entry which is preliminary data.</text>
</comment>
<dbReference type="RefSeq" id="WP_147293266.1">
    <property type="nucleotide sequence ID" value="NZ_QRBE01000004.1"/>
</dbReference>
<evidence type="ECO:0000313" key="2">
    <source>
        <dbReference type="Proteomes" id="UP000254258"/>
    </source>
</evidence>
<proteinExistence type="predicted"/>
<dbReference type="Proteomes" id="UP000254258">
    <property type="component" value="Unassembled WGS sequence"/>
</dbReference>